<comment type="caution">
    <text evidence="1">The sequence shown here is derived from an EMBL/GenBank/DDBJ whole genome shotgun (WGS) entry which is preliminary data.</text>
</comment>
<dbReference type="Proteomes" id="UP001634393">
    <property type="component" value="Unassembled WGS sequence"/>
</dbReference>
<reference evidence="1 2" key="1">
    <citation type="submission" date="2024-12" db="EMBL/GenBank/DDBJ databases">
        <title>The unique morphological basis and parallel evolutionary history of personate flowers in Penstemon.</title>
        <authorList>
            <person name="Depatie T.H."/>
            <person name="Wessinger C.A."/>
        </authorList>
    </citation>
    <scope>NUCLEOTIDE SEQUENCE [LARGE SCALE GENOMIC DNA]</scope>
    <source>
        <strain evidence="1">WTNN_2</strain>
        <tissue evidence="1">Leaf</tissue>
    </source>
</reference>
<organism evidence="1 2">
    <name type="scientific">Penstemon smallii</name>
    <dbReference type="NCBI Taxonomy" id="265156"/>
    <lineage>
        <taxon>Eukaryota</taxon>
        <taxon>Viridiplantae</taxon>
        <taxon>Streptophyta</taxon>
        <taxon>Embryophyta</taxon>
        <taxon>Tracheophyta</taxon>
        <taxon>Spermatophyta</taxon>
        <taxon>Magnoliopsida</taxon>
        <taxon>eudicotyledons</taxon>
        <taxon>Gunneridae</taxon>
        <taxon>Pentapetalae</taxon>
        <taxon>asterids</taxon>
        <taxon>lamiids</taxon>
        <taxon>Lamiales</taxon>
        <taxon>Plantaginaceae</taxon>
        <taxon>Cheloneae</taxon>
        <taxon>Penstemon</taxon>
    </lineage>
</organism>
<dbReference type="AlphaFoldDB" id="A0ABD3U3W2"/>
<proteinExistence type="predicted"/>
<name>A0ABD3U3W2_9LAMI</name>
<evidence type="ECO:0000313" key="2">
    <source>
        <dbReference type="Proteomes" id="UP001634393"/>
    </source>
</evidence>
<gene>
    <name evidence="1" type="ORF">ACJIZ3_001165</name>
</gene>
<protein>
    <submittedName>
        <fullName evidence="1">Uncharacterized protein</fullName>
    </submittedName>
</protein>
<keyword evidence="2" id="KW-1185">Reference proteome</keyword>
<dbReference type="EMBL" id="JBJXBP010000002">
    <property type="protein sequence ID" value="KAL3843762.1"/>
    <property type="molecule type" value="Genomic_DNA"/>
</dbReference>
<accession>A0ABD3U3W2</accession>
<sequence>MQIAINIVSKSWHQSFLFPVSRPVREESITSHSALLFIMTECIKCIHVIGVTPQRKARFPLGGGIEGFTEIAIGAFPVKLY</sequence>
<evidence type="ECO:0000313" key="1">
    <source>
        <dbReference type="EMBL" id="KAL3843762.1"/>
    </source>
</evidence>